<feature type="region of interest" description="Disordered" evidence="1">
    <location>
        <begin position="287"/>
        <end position="306"/>
    </location>
</feature>
<reference evidence="3" key="1">
    <citation type="journal article" date="2021" name="Nat. Commun.">
        <title>Genetic determinants of endophytism in the Arabidopsis root mycobiome.</title>
        <authorList>
            <person name="Mesny F."/>
            <person name="Miyauchi S."/>
            <person name="Thiergart T."/>
            <person name="Pickel B."/>
            <person name="Atanasova L."/>
            <person name="Karlsson M."/>
            <person name="Huettel B."/>
            <person name="Barry K.W."/>
            <person name="Haridas S."/>
            <person name="Chen C."/>
            <person name="Bauer D."/>
            <person name="Andreopoulos W."/>
            <person name="Pangilinan J."/>
            <person name="LaButti K."/>
            <person name="Riley R."/>
            <person name="Lipzen A."/>
            <person name="Clum A."/>
            <person name="Drula E."/>
            <person name="Henrissat B."/>
            <person name="Kohler A."/>
            <person name="Grigoriev I.V."/>
            <person name="Martin F.M."/>
            <person name="Hacquard S."/>
        </authorList>
    </citation>
    <scope>NUCLEOTIDE SEQUENCE</scope>
    <source>
        <strain evidence="3">FSSC 5 MPI-SDFR-AT-0091</strain>
    </source>
</reference>
<feature type="domain" description="DUF3669" evidence="2">
    <location>
        <begin position="317"/>
        <end position="387"/>
    </location>
</feature>
<sequence>MDIPHDESLAKLPPQPSSADALATEKLSELLDQQRNAHLEENFRQEKGLLRVDLATRLLSLDTTISSRGSNIAKEIPEKTIGFRKIGFGQCGLVFEWPGRGMVVKVARPGFQDALWVDYEAHKAIYSAFLGQRDTPQCRVPRVFRHISKENRRWRENKGLFMEQHDDFPFPSSALTSEHILPLAGAVRELLIERYCPQSMQQAALESPLNRDCLARIYLGRRRSPHQPRQVNFSLRNFNLCLDQMMNLGLPVSSYASAIGEALAVIHWAANVDGYDVEFVLGSEASVSPQPAKTPSPQTTLESPWASTEGRRKTTRIWVLDFNLCTQWEERIGWEQPEALVEQLVMAFFENDPYYPLPLMDDDLGKQLWYVFRDSYSTKAEEVLAEKDERLRALPHKFIDACIEREQQNIDHGLGYGHCQHKG</sequence>
<dbReference type="Proteomes" id="UP000736672">
    <property type="component" value="Unassembled WGS sequence"/>
</dbReference>
<keyword evidence="4" id="KW-1185">Reference proteome</keyword>
<dbReference type="PANTHER" id="PTHR40780:SF2">
    <property type="entry name" value="DUF3669 DOMAIN-CONTAINING PROTEIN"/>
    <property type="match status" value="1"/>
</dbReference>
<evidence type="ECO:0000313" key="3">
    <source>
        <dbReference type="EMBL" id="KAH7239854.1"/>
    </source>
</evidence>
<evidence type="ECO:0000313" key="4">
    <source>
        <dbReference type="Proteomes" id="UP000736672"/>
    </source>
</evidence>
<dbReference type="OrthoDB" id="2993351at2759"/>
<organism evidence="3 4">
    <name type="scientific">Fusarium solani</name>
    <name type="common">Filamentous fungus</name>
    <dbReference type="NCBI Taxonomy" id="169388"/>
    <lineage>
        <taxon>Eukaryota</taxon>
        <taxon>Fungi</taxon>
        <taxon>Dikarya</taxon>
        <taxon>Ascomycota</taxon>
        <taxon>Pezizomycotina</taxon>
        <taxon>Sordariomycetes</taxon>
        <taxon>Hypocreomycetidae</taxon>
        <taxon>Hypocreales</taxon>
        <taxon>Nectriaceae</taxon>
        <taxon>Fusarium</taxon>
        <taxon>Fusarium solani species complex</taxon>
    </lineage>
</organism>
<gene>
    <name evidence="3" type="ORF">B0J15DRAFT_453176</name>
</gene>
<comment type="caution">
    <text evidence="3">The sequence shown here is derived from an EMBL/GenBank/DDBJ whole genome shotgun (WGS) entry which is preliminary data.</text>
</comment>
<proteinExistence type="predicted"/>
<protein>
    <submittedName>
        <fullName evidence="3">Zinc finger protein-domain-containing protein</fullName>
    </submittedName>
</protein>
<accession>A0A9P9GHX9</accession>
<dbReference type="Pfam" id="PF12417">
    <property type="entry name" value="DUF3669"/>
    <property type="match status" value="1"/>
</dbReference>
<dbReference type="AlphaFoldDB" id="A0A9P9GHX9"/>
<dbReference type="PANTHER" id="PTHR40780">
    <property type="entry name" value="DUF3669 DOMAIN-CONTAINING PROTEIN"/>
    <property type="match status" value="1"/>
</dbReference>
<evidence type="ECO:0000256" key="1">
    <source>
        <dbReference type="SAM" id="MobiDB-lite"/>
    </source>
</evidence>
<evidence type="ECO:0000259" key="2">
    <source>
        <dbReference type="Pfam" id="PF12417"/>
    </source>
</evidence>
<dbReference type="InterPro" id="IPR022137">
    <property type="entry name" value="Znf_prot_DUF3669"/>
</dbReference>
<name>A0A9P9GHX9_FUSSL</name>
<dbReference type="EMBL" id="JAGTJS010000021">
    <property type="protein sequence ID" value="KAH7239854.1"/>
    <property type="molecule type" value="Genomic_DNA"/>
</dbReference>